<dbReference type="GO" id="GO:0005886">
    <property type="term" value="C:plasma membrane"/>
    <property type="evidence" value="ECO:0007669"/>
    <property type="project" value="TreeGrafter"/>
</dbReference>
<dbReference type="Pfam" id="PF01814">
    <property type="entry name" value="Hemerythrin"/>
    <property type="match status" value="1"/>
</dbReference>
<evidence type="ECO:0000313" key="2">
    <source>
        <dbReference type="EMBL" id="MBD3364487.1"/>
    </source>
</evidence>
<dbReference type="CDD" id="cd12108">
    <property type="entry name" value="Hr-like"/>
    <property type="match status" value="1"/>
</dbReference>
<dbReference type="EMBL" id="WJKJ01000152">
    <property type="protein sequence ID" value="MBD3364487.1"/>
    <property type="molecule type" value="Genomic_DNA"/>
</dbReference>
<evidence type="ECO:0000259" key="1">
    <source>
        <dbReference type="Pfam" id="PF01814"/>
    </source>
</evidence>
<sequence length="170" mass="20287">MIEHRLIERIIPALKHEVESIEKGGEPDPVFIEKAVDFFRTYADRTHHGKEEDILFRELSEKKLNPKHKKIMDELIDEHRTGRKTVKALLKAKELNQAGRKEAVADIVTHLKSLIEFYPRHIEKEDKHFFISCMEYFSDEEKDAMLEESFRFDRRMIHEHYETVIEELGQ</sequence>
<reference evidence="2" key="1">
    <citation type="submission" date="2019-11" db="EMBL/GenBank/DDBJ databases">
        <title>Microbial mats filling the niche in hypersaline microbial mats.</title>
        <authorList>
            <person name="Wong H.L."/>
            <person name="Macleod F.I."/>
            <person name="White R.A. III"/>
            <person name="Burns B.P."/>
        </authorList>
    </citation>
    <scope>NUCLEOTIDE SEQUENCE</scope>
    <source>
        <strain evidence="2">Bin_327</strain>
    </source>
</reference>
<dbReference type="Gene3D" id="1.20.120.520">
    <property type="entry name" value="nmb1532 protein domain like"/>
    <property type="match status" value="1"/>
</dbReference>
<dbReference type="PANTHER" id="PTHR39966:SF1">
    <property type="entry name" value="HEMERYTHRIN-LIKE DOMAIN-CONTAINING PROTEIN"/>
    <property type="match status" value="1"/>
</dbReference>
<gene>
    <name evidence="2" type="ORF">GF359_04665</name>
</gene>
<comment type="caution">
    <text evidence="2">The sequence shown here is derived from an EMBL/GenBank/DDBJ whole genome shotgun (WGS) entry which is preliminary data.</text>
</comment>
<feature type="domain" description="Hemerythrin-like" evidence="1">
    <location>
        <begin position="3"/>
        <end position="130"/>
    </location>
</feature>
<proteinExistence type="predicted"/>
<dbReference type="PANTHER" id="PTHR39966">
    <property type="entry name" value="BLL2471 PROTEIN-RELATED"/>
    <property type="match status" value="1"/>
</dbReference>
<name>A0A9D5K8V9_UNCW3</name>
<accession>A0A9D5K8V9</accession>
<evidence type="ECO:0000313" key="3">
    <source>
        <dbReference type="Proteomes" id="UP000630660"/>
    </source>
</evidence>
<protein>
    <submittedName>
        <fullName evidence="2">Cation-binding protein</fullName>
    </submittedName>
</protein>
<dbReference type="AlphaFoldDB" id="A0A9D5K8V9"/>
<dbReference type="InterPro" id="IPR012312">
    <property type="entry name" value="Hemerythrin-like"/>
</dbReference>
<dbReference type="Proteomes" id="UP000630660">
    <property type="component" value="Unassembled WGS sequence"/>
</dbReference>
<organism evidence="2 3">
    <name type="scientific">candidate division WOR-3 bacterium</name>
    <dbReference type="NCBI Taxonomy" id="2052148"/>
    <lineage>
        <taxon>Bacteria</taxon>
        <taxon>Bacteria division WOR-3</taxon>
    </lineage>
</organism>